<proteinExistence type="predicted"/>
<sequence length="85" mass="9320">MPAVTSDGTGRTHPLAQQARMADSATETSVPNPRYAARQQHRRVATNIVIFAIKIFSRCNAAGTTISRSLYRASRRTANAADRFD</sequence>
<name>Q2JCE3_FRACC</name>
<accession>Q2JCE3</accession>
<dbReference type="EMBL" id="CP000249">
    <property type="protein sequence ID" value="ABD11049.1"/>
    <property type="molecule type" value="Genomic_DNA"/>
</dbReference>
<gene>
    <name evidence="2" type="ordered locus">Francci3_1673</name>
</gene>
<feature type="region of interest" description="Disordered" evidence="1">
    <location>
        <begin position="1"/>
        <end position="39"/>
    </location>
</feature>
<evidence type="ECO:0000313" key="3">
    <source>
        <dbReference type="Proteomes" id="UP000001937"/>
    </source>
</evidence>
<dbReference type="STRING" id="106370.Francci3_1673"/>
<evidence type="ECO:0000313" key="2">
    <source>
        <dbReference type="EMBL" id="ABD11049.1"/>
    </source>
</evidence>
<protein>
    <submittedName>
        <fullName evidence="2">Uncharacterized protein</fullName>
    </submittedName>
</protein>
<dbReference type="KEGG" id="fra:Francci3_1673"/>
<dbReference type="HOGENOM" id="CLU_2507875_0_0_11"/>
<dbReference type="AlphaFoldDB" id="Q2JCE3"/>
<organism evidence="2 3">
    <name type="scientific">Frankia casuarinae (strain DSM 45818 / CECT 9043 / HFP020203 / CcI3)</name>
    <dbReference type="NCBI Taxonomy" id="106370"/>
    <lineage>
        <taxon>Bacteria</taxon>
        <taxon>Bacillati</taxon>
        <taxon>Actinomycetota</taxon>
        <taxon>Actinomycetes</taxon>
        <taxon>Frankiales</taxon>
        <taxon>Frankiaceae</taxon>
        <taxon>Frankia</taxon>
    </lineage>
</organism>
<reference evidence="2 3" key="1">
    <citation type="journal article" date="2007" name="Genome Res.">
        <title>Genome characteristics of facultatively symbiotic Frankia sp. strains reflect host range and host plant biogeography.</title>
        <authorList>
            <person name="Normand P."/>
            <person name="Lapierre P."/>
            <person name="Tisa L.S."/>
            <person name="Gogarten J.P."/>
            <person name="Alloisio N."/>
            <person name="Bagnarol E."/>
            <person name="Bassi C.A."/>
            <person name="Berry A.M."/>
            <person name="Bickhart D.M."/>
            <person name="Choisne N."/>
            <person name="Couloux A."/>
            <person name="Cournoyer B."/>
            <person name="Cruveiller S."/>
            <person name="Daubin V."/>
            <person name="Demange N."/>
            <person name="Francino M.P."/>
            <person name="Goltsman E."/>
            <person name="Huang Y."/>
            <person name="Kopp O.R."/>
            <person name="Labarre L."/>
            <person name="Lapidus A."/>
            <person name="Lavire C."/>
            <person name="Marechal J."/>
            <person name="Martinez M."/>
            <person name="Mastronunzio J.E."/>
            <person name="Mullin B.C."/>
            <person name="Niemann J."/>
            <person name="Pujic P."/>
            <person name="Rawnsley T."/>
            <person name="Rouy Z."/>
            <person name="Schenowitz C."/>
            <person name="Sellstedt A."/>
            <person name="Tavares F."/>
            <person name="Tomkins J.P."/>
            <person name="Vallenet D."/>
            <person name="Valverde C."/>
            <person name="Wall L.G."/>
            <person name="Wang Y."/>
            <person name="Medigue C."/>
            <person name="Benson D.R."/>
        </authorList>
    </citation>
    <scope>NUCLEOTIDE SEQUENCE [LARGE SCALE GENOMIC DNA]</scope>
    <source>
        <strain evidence="3">DSM 45818 / CECT 9043 / CcI3</strain>
    </source>
</reference>
<accession>A0A1X1PWM8</accession>
<dbReference type="Proteomes" id="UP000001937">
    <property type="component" value="Chromosome"/>
</dbReference>
<evidence type="ECO:0000256" key="1">
    <source>
        <dbReference type="SAM" id="MobiDB-lite"/>
    </source>
</evidence>
<keyword evidence="3" id="KW-1185">Reference proteome</keyword>